<dbReference type="PROSITE" id="PS00149">
    <property type="entry name" value="SULFATASE_2"/>
    <property type="match status" value="1"/>
</dbReference>
<name>A0AAD2FQ62_9STRA</name>
<keyword evidence="4" id="KW-0325">Glycoprotein</keyword>
<evidence type="ECO:0000256" key="5">
    <source>
        <dbReference type="PIRSR" id="PIRSR036666-50"/>
    </source>
</evidence>
<accession>A0AAD2FQ62</accession>
<dbReference type="PANTHER" id="PTHR43108">
    <property type="entry name" value="N-ACETYLGLUCOSAMINE-6-SULFATASE FAMILY MEMBER"/>
    <property type="match status" value="1"/>
</dbReference>
<dbReference type="GO" id="GO:0030203">
    <property type="term" value="P:glycosaminoglycan metabolic process"/>
    <property type="evidence" value="ECO:0007669"/>
    <property type="project" value="InterPro"/>
</dbReference>
<dbReference type="EMBL" id="CAKOGP040001758">
    <property type="protein sequence ID" value="CAJ1949291.1"/>
    <property type="molecule type" value="Genomic_DNA"/>
</dbReference>
<dbReference type="Gene3D" id="3.40.720.10">
    <property type="entry name" value="Alkaline Phosphatase, subunit A"/>
    <property type="match status" value="1"/>
</dbReference>
<dbReference type="GO" id="GO:0005539">
    <property type="term" value="F:glycosaminoglycan binding"/>
    <property type="evidence" value="ECO:0007669"/>
    <property type="project" value="TreeGrafter"/>
</dbReference>
<keyword evidence="3" id="KW-0378">Hydrolase</keyword>
<evidence type="ECO:0000256" key="4">
    <source>
        <dbReference type="ARBA" id="ARBA00023180"/>
    </source>
</evidence>
<keyword evidence="9" id="KW-1185">Reference proteome</keyword>
<evidence type="ECO:0000256" key="3">
    <source>
        <dbReference type="ARBA" id="ARBA00022801"/>
    </source>
</evidence>
<keyword evidence="2 6" id="KW-0732">Signal</keyword>
<comment type="caution">
    <text evidence="8">The sequence shown here is derived from an EMBL/GenBank/DDBJ whole genome shotgun (WGS) entry which is preliminary data.</text>
</comment>
<dbReference type="GO" id="GO:0008449">
    <property type="term" value="F:N-acetylglucosamine-6-sulfatase activity"/>
    <property type="evidence" value="ECO:0007669"/>
    <property type="project" value="InterPro"/>
</dbReference>
<dbReference type="CDD" id="cd16147">
    <property type="entry name" value="G6S"/>
    <property type="match status" value="1"/>
</dbReference>
<comment type="PTM">
    <text evidence="5">The conversion to 3-oxoalanine (also known as C-formylglycine, FGly), of a serine or cysteine residue in prokaryotes and of a cysteine residue in eukaryotes, is critical for catalytic activity.</text>
</comment>
<feature type="chain" id="PRO_5042233253" description="Sulfatase N-terminal domain-containing protein" evidence="6">
    <location>
        <begin position="21"/>
        <end position="486"/>
    </location>
</feature>
<evidence type="ECO:0000256" key="1">
    <source>
        <dbReference type="ARBA" id="ARBA00008779"/>
    </source>
</evidence>
<dbReference type="InterPro" id="IPR000917">
    <property type="entry name" value="Sulfatase_N"/>
</dbReference>
<proteinExistence type="inferred from homology"/>
<protein>
    <recommendedName>
        <fullName evidence="7">Sulfatase N-terminal domain-containing protein</fullName>
    </recommendedName>
</protein>
<reference evidence="8" key="1">
    <citation type="submission" date="2023-08" db="EMBL/GenBank/DDBJ databases">
        <authorList>
            <person name="Audoor S."/>
            <person name="Bilcke G."/>
        </authorList>
    </citation>
    <scope>NUCLEOTIDE SEQUENCE</scope>
</reference>
<dbReference type="PANTHER" id="PTHR43108:SF8">
    <property type="entry name" value="SD21168P"/>
    <property type="match status" value="1"/>
</dbReference>
<evidence type="ECO:0000259" key="7">
    <source>
        <dbReference type="Pfam" id="PF00884"/>
    </source>
</evidence>
<dbReference type="InterPro" id="IPR012251">
    <property type="entry name" value="GlcNAc_6-SO4ase"/>
</dbReference>
<dbReference type="Pfam" id="PF00884">
    <property type="entry name" value="Sulfatase"/>
    <property type="match status" value="1"/>
</dbReference>
<evidence type="ECO:0000256" key="2">
    <source>
        <dbReference type="ARBA" id="ARBA00022729"/>
    </source>
</evidence>
<dbReference type="PROSITE" id="PS00523">
    <property type="entry name" value="SULFATASE_1"/>
    <property type="match status" value="1"/>
</dbReference>
<dbReference type="Proteomes" id="UP001295423">
    <property type="component" value="Unassembled WGS sequence"/>
</dbReference>
<evidence type="ECO:0000256" key="6">
    <source>
        <dbReference type="SAM" id="SignalP"/>
    </source>
</evidence>
<feature type="domain" description="Sulfatase N-terminal" evidence="7">
    <location>
        <begin position="24"/>
        <end position="360"/>
    </location>
</feature>
<feature type="signal peptide" evidence="6">
    <location>
        <begin position="1"/>
        <end position="20"/>
    </location>
</feature>
<organism evidence="8 9">
    <name type="scientific">Cylindrotheca closterium</name>
    <dbReference type="NCBI Taxonomy" id="2856"/>
    <lineage>
        <taxon>Eukaryota</taxon>
        <taxon>Sar</taxon>
        <taxon>Stramenopiles</taxon>
        <taxon>Ochrophyta</taxon>
        <taxon>Bacillariophyta</taxon>
        <taxon>Bacillariophyceae</taxon>
        <taxon>Bacillariophycidae</taxon>
        <taxon>Bacillariales</taxon>
        <taxon>Bacillariaceae</taxon>
        <taxon>Cylindrotheca</taxon>
    </lineage>
</organism>
<sequence>MVPSLLLFFLLAYTTHNASADDRPNILLLLTDDQDVVLGSFDHMPHLKTHLQDKGVTFENGFVHTPICCPSRSQILTGRYTHHGVAHNNSRSGNCYGDEWIHQIENQHTYAIHAKEAGYHTAYAGKYLNAYGYGDDKKVPPGWDRWFGLVGNSIYYDYSIIEGGIGKNMMVQHHGKDYAKDYLPDLLFNQTMKVLDELPEPWLVVLSWPSPHGPFTPAPWAKDTMAGIKAPRTESYNASSEYQEQKHWLLRQLNPISNSTAAEVDTYYQRRLETLKSVDDHIDKIMSKLDDKGQDPVVVYTSDNGFQFGQHRLAMDKRHLYENDIRVPFVVRGPGIPGPRKWSPIVSNIDIAPTFMDIMGLPEAKEGMDGISFWDYVRGKTDHEFQNRRDLLISYHGEADPHCGMADCPPVYDGVWWMPDSFNNTYNCVRTLAVDDDSIYCRFEDDQSFVEFYDIAQNPHQLANDYPTLNQVERQKYEYRLKELLK</sequence>
<dbReference type="SUPFAM" id="SSF53649">
    <property type="entry name" value="Alkaline phosphatase-like"/>
    <property type="match status" value="1"/>
</dbReference>
<feature type="modified residue" description="3-oxoalanine (Cys)" evidence="5">
    <location>
        <position position="68"/>
    </location>
</feature>
<gene>
    <name evidence="8" type="ORF">CYCCA115_LOCUS12020</name>
</gene>
<dbReference type="AlphaFoldDB" id="A0AAD2FQ62"/>
<comment type="similarity">
    <text evidence="1">Belongs to the sulfatase family.</text>
</comment>
<evidence type="ECO:0000313" key="9">
    <source>
        <dbReference type="Proteomes" id="UP001295423"/>
    </source>
</evidence>
<dbReference type="InterPro" id="IPR024607">
    <property type="entry name" value="Sulfatase_CS"/>
</dbReference>
<dbReference type="PIRSF" id="PIRSF036666">
    <property type="entry name" value="G6S"/>
    <property type="match status" value="1"/>
</dbReference>
<dbReference type="InterPro" id="IPR017850">
    <property type="entry name" value="Alkaline_phosphatase_core_sf"/>
</dbReference>
<evidence type="ECO:0000313" key="8">
    <source>
        <dbReference type="EMBL" id="CAJ1949291.1"/>
    </source>
</evidence>